<keyword evidence="1" id="KW-0479">Metal-binding</keyword>
<evidence type="ECO:0000313" key="6">
    <source>
        <dbReference type="EMBL" id="ROT61245.1"/>
    </source>
</evidence>
<name>A0A423SAM7_PENVA</name>
<keyword evidence="2" id="KW-0186">Copper</keyword>
<evidence type="ECO:0000313" key="7">
    <source>
        <dbReference type="Proteomes" id="UP000283509"/>
    </source>
</evidence>
<feature type="region of interest" description="Disordered" evidence="3">
    <location>
        <begin position="1"/>
        <end position="49"/>
    </location>
</feature>
<reference evidence="6 7" key="1">
    <citation type="submission" date="2018-04" db="EMBL/GenBank/DDBJ databases">
        <authorList>
            <person name="Zhang X."/>
            <person name="Yuan J."/>
            <person name="Li F."/>
            <person name="Xiang J."/>
        </authorList>
    </citation>
    <scope>NUCLEOTIDE SEQUENCE [LARGE SCALE GENOMIC DNA]</scope>
    <source>
        <tissue evidence="6">Muscle</tissue>
    </source>
</reference>
<dbReference type="InterPro" id="IPR000896">
    <property type="entry name" value="Hemocyanin/hexamerin_mid_dom"/>
</dbReference>
<organism evidence="6 7">
    <name type="scientific">Penaeus vannamei</name>
    <name type="common">Whiteleg shrimp</name>
    <name type="synonym">Litopenaeus vannamei</name>
    <dbReference type="NCBI Taxonomy" id="6689"/>
    <lineage>
        <taxon>Eukaryota</taxon>
        <taxon>Metazoa</taxon>
        <taxon>Ecdysozoa</taxon>
        <taxon>Arthropoda</taxon>
        <taxon>Crustacea</taxon>
        <taxon>Multicrustacea</taxon>
        <taxon>Malacostraca</taxon>
        <taxon>Eumalacostraca</taxon>
        <taxon>Eucarida</taxon>
        <taxon>Decapoda</taxon>
        <taxon>Dendrobranchiata</taxon>
        <taxon>Penaeoidea</taxon>
        <taxon>Penaeidae</taxon>
        <taxon>Penaeus</taxon>
    </lineage>
</organism>
<feature type="region of interest" description="Disordered" evidence="3">
    <location>
        <begin position="469"/>
        <end position="503"/>
    </location>
</feature>
<evidence type="ECO:0000259" key="4">
    <source>
        <dbReference type="Pfam" id="PF00372"/>
    </source>
</evidence>
<dbReference type="Pfam" id="PF03722">
    <property type="entry name" value="Hemocyanin_N"/>
    <property type="match status" value="1"/>
</dbReference>
<dbReference type="Gene3D" id="1.10.1280.10">
    <property type="entry name" value="Di-copper center containing domain from catechol oxidase"/>
    <property type="match status" value="1"/>
</dbReference>
<dbReference type="EMBL" id="QCYY01004270">
    <property type="protein sequence ID" value="ROT61245.1"/>
    <property type="molecule type" value="Genomic_DNA"/>
</dbReference>
<sequence>MGLSLQGSSEESKRLAKPSCHGTQSQRDLRQPHSFPRLRRGRSSFLSSSRSDTSFRLSSVDQRTMANDQQRLLYLFELPQEPIQTPRGGGSVQFKLENDDTPPSVATRVGLSPSVSVPVPERKDVALQDLGTATSIPMGSAFSFFLASHRRAARDLCNVFMKTNGAEDLMQVAARVHGKVNETLFIYAISFVILRKKELHSVRLPTMVEVFPSRFVPQRALSRAQLQVNRMDPNQSEAVIIEHGPEFSGSPVKPEHRVSYWREDYGINVHHWHWHLIYPPGMGVDRDRKGELFYYMHQQIIASSPSEGFFKASATGAVPFSEDGLLPQKTGLSTTPQGLGLVSRPRTHAAPEDQKIRVPSDNFTKMTDVAQTIKITPPICSPCPFLFIPLYTPPPHHNVPPPFTIIDPHPSLPSPPLSHPYPSSPPLLLPHPSFPLPPPSHPPSLPSLPPLTRPPISSAAFLIQSPLLPLSAGHPQHPHPPPTLHFPLFDSPPSPPRPPPRSLSPIHPHYLPLPICPSPPRHLPPRPLPSPIHSPRRPFSPPPPTSPLPPLPPFTLFSRPPPLPLLLILHSHLLALFPSSPPFSPPSHFSNHMIPIPPLTSRLPSYSHCPPFRPLTPTVFL</sequence>
<feature type="region of interest" description="Disordered" evidence="3">
    <location>
        <begin position="328"/>
        <end position="357"/>
    </location>
</feature>
<dbReference type="InterPro" id="IPR036697">
    <property type="entry name" value="Hemocyanin_N_sf"/>
</dbReference>
<dbReference type="Pfam" id="PF00372">
    <property type="entry name" value="Hemocyanin_M"/>
    <property type="match status" value="1"/>
</dbReference>
<dbReference type="OrthoDB" id="8119704at2759"/>
<dbReference type="SUPFAM" id="SSF48050">
    <property type="entry name" value="Hemocyanin, N-terminal domain"/>
    <property type="match status" value="1"/>
</dbReference>
<dbReference type="PRINTS" id="PR00187">
    <property type="entry name" value="HAEMOCYANIN"/>
</dbReference>
<dbReference type="InterPro" id="IPR008922">
    <property type="entry name" value="Di-copper_centre_dom_sf"/>
</dbReference>
<dbReference type="PANTHER" id="PTHR11511">
    <property type="entry name" value="LARVAL STORAGE PROTEIN/PHENOLOXIDASE"/>
    <property type="match status" value="1"/>
</dbReference>
<feature type="region of interest" description="Disordered" evidence="3">
    <location>
        <begin position="524"/>
        <end position="545"/>
    </location>
</feature>
<feature type="domain" description="Hemocyanin middle" evidence="4">
    <location>
        <begin position="207"/>
        <end position="302"/>
    </location>
</feature>
<feature type="domain" description="Hemocyanin N-terminal" evidence="5">
    <location>
        <begin position="127"/>
        <end position="199"/>
    </location>
</feature>
<reference evidence="6 7" key="2">
    <citation type="submission" date="2019-01" db="EMBL/GenBank/DDBJ databases">
        <title>The decoding of complex shrimp genome reveals the adaptation for benthos swimmer, frequently molting mechanism and breeding impact on genome.</title>
        <authorList>
            <person name="Sun Y."/>
            <person name="Gao Y."/>
            <person name="Yu Y."/>
        </authorList>
    </citation>
    <scope>NUCLEOTIDE SEQUENCE [LARGE SCALE GENOMIC DNA]</scope>
    <source>
        <tissue evidence="6">Muscle</tissue>
    </source>
</reference>
<dbReference type="Gene3D" id="1.20.1370.10">
    <property type="entry name" value="Hemocyanin, N-terminal domain"/>
    <property type="match status" value="1"/>
</dbReference>
<keyword evidence="7" id="KW-1185">Reference proteome</keyword>
<feature type="region of interest" description="Disordered" evidence="3">
    <location>
        <begin position="432"/>
        <end position="451"/>
    </location>
</feature>
<evidence type="ECO:0000256" key="1">
    <source>
        <dbReference type="ARBA" id="ARBA00022723"/>
    </source>
</evidence>
<dbReference type="GO" id="GO:0046872">
    <property type="term" value="F:metal ion binding"/>
    <property type="evidence" value="ECO:0007669"/>
    <property type="project" value="UniProtKB-KW"/>
</dbReference>
<dbReference type="STRING" id="6689.A0A423SAM7"/>
<dbReference type="PANTHER" id="PTHR11511:SF4">
    <property type="entry name" value="PHENOLOXIDASE 2-RELATED"/>
    <property type="match status" value="1"/>
</dbReference>
<protein>
    <submittedName>
        <fullName evidence="6">Prophenoloxidase</fullName>
    </submittedName>
</protein>
<gene>
    <name evidence="6" type="ORF">C7M84_021005</name>
</gene>
<evidence type="ECO:0000256" key="3">
    <source>
        <dbReference type="SAM" id="MobiDB-lite"/>
    </source>
</evidence>
<dbReference type="InterPro" id="IPR005204">
    <property type="entry name" value="Hemocyanin_N"/>
</dbReference>
<feature type="compositionally biased region" description="Pro residues" evidence="3">
    <location>
        <begin position="478"/>
        <end position="502"/>
    </location>
</feature>
<dbReference type="AlphaFoldDB" id="A0A423SAM7"/>
<dbReference type="Proteomes" id="UP000283509">
    <property type="component" value="Unassembled WGS sequence"/>
</dbReference>
<evidence type="ECO:0000256" key="2">
    <source>
        <dbReference type="ARBA" id="ARBA00023008"/>
    </source>
</evidence>
<accession>A0A423SAM7</accession>
<evidence type="ECO:0000259" key="5">
    <source>
        <dbReference type="Pfam" id="PF03722"/>
    </source>
</evidence>
<proteinExistence type="predicted"/>
<comment type="caution">
    <text evidence="6">The sequence shown here is derived from an EMBL/GenBank/DDBJ whole genome shotgun (WGS) entry which is preliminary data.</text>
</comment>
<dbReference type="SUPFAM" id="SSF48056">
    <property type="entry name" value="Di-copper centre-containing domain"/>
    <property type="match status" value="1"/>
</dbReference>
<dbReference type="InterPro" id="IPR013788">
    <property type="entry name" value="Hemocyanin/hexamerin"/>
</dbReference>